<reference evidence="1" key="1">
    <citation type="submission" date="2013-08" db="EMBL/GenBank/DDBJ databases">
        <authorList>
            <person name="Mendez C."/>
            <person name="Richter M."/>
            <person name="Ferrer M."/>
            <person name="Sanchez J."/>
        </authorList>
    </citation>
    <scope>NUCLEOTIDE SEQUENCE</scope>
</reference>
<reference evidence="1" key="2">
    <citation type="journal article" date="2014" name="ISME J.">
        <title>Microbial stratification in low pH oxic and suboxic macroscopic growths along an acid mine drainage.</title>
        <authorList>
            <person name="Mendez-Garcia C."/>
            <person name="Mesa V."/>
            <person name="Sprenger R.R."/>
            <person name="Richter M."/>
            <person name="Diez M.S."/>
            <person name="Solano J."/>
            <person name="Bargiela R."/>
            <person name="Golyshina O.V."/>
            <person name="Manteca A."/>
            <person name="Ramos J.L."/>
            <person name="Gallego J.R."/>
            <person name="Llorente I."/>
            <person name="Martins Dos Santos V.A."/>
            <person name="Jensen O.N."/>
            <person name="Pelaez A.I."/>
            <person name="Sanchez J."/>
            <person name="Ferrer M."/>
        </authorList>
    </citation>
    <scope>NUCLEOTIDE SEQUENCE</scope>
</reference>
<protein>
    <submittedName>
        <fullName evidence="1">Uncharacterized protein</fullName>
    </submittedName>
</protein>
<gene>
    <name evidence="1" type="ORF">B2A_15821</name>
</gene>
<dbReference type="AlphaFoldDB" id="T0XT63"/>
<proteinExistence type="predicted"/>
<dbReference type="EMBL" id="AUZZ01011499">
    <property type="protein sequence ID" value="EQD26016.1"/>
    <property type="molecule type" value="Genomic_DNA"/>
</dbReference>
<dbReference type="Pfam" id="PF18555">
    <property type="entry name" value="MobL"/>
    <property type="match status" value="1"/>
</dbReference>
<name>T0XT63_9ZZZZ</name>
<dbReference type="InterPro" id="IPR041073">
    <property type="entry name" value="MobL"/>
</dbReference>
<evidence type="ECO:0000313" key="1">
    <source>
        <dbReference type="EMBL" id="EQD26016.1"/>
    </source>
</evidence>
<sequence length="228" mass="25365">MRPLVIRAHIYMPGKGGGRRSLRSAVAHLKYMGNPKKEELIRDDEALRDRGDTDEAAIHARYAGHRPGSTGLFGPDRDVPVNEAALAKELGDHKGPVWRLIVSVTEADARAMGGQLMGRPSWEDACRAAIPKMAQEMGIPAADLRWTAAMHRKEGHPHVHVLMWSADRERGYLNKRGLDASRRAWVSELYAPARDRLGTEKSQLRKDITEQSRLVLGRTDAADLGQQL</sequence>
<feature type="non-terminal residue" evidence="1">
    <location>
        <position position="228"/>
    </location>
</feature>
<accession>T0XT63</accession>
<organism evidence="1">
    <name type="scientific">mine drainage metagenome</name>
    <dbReference type="NCBI Taxonomy" id="410659"/>
    <lineage>
        <taxon>unclassified sequences</taxon>
        <taxon>metagenomes</taxon>
        <taxon>ecological metagenomes</taxon>
    </lineage>
</organism>
<comment type="caution">
    <text evidence="1">The sequence shown here is derived from an EMBL/GenBank/DDBJ whole genome shotgun (WGS) entry which is preliminary data.</text>
</comment>